<organism evidence="1 2">
    <name type="scientific">Mycolicibacter sinensis (strain JDM601)</name>
    <name type="common">Mycobacterium sinense</name>
    <dbReference type="NCBI Taxonomy" id="875328"/>
    <lineage>
        <taxon>Bacteria</taxon>
        <taxon>Bacillati</taxon>
        <taxon>Actinomycetota</taxon>
        <taxon>Actinomycetes</taxon>
        <taxon>Mycobacteriales</taxon>
        <taxon>Mycobacteriaceae</taxon>
        <taxon>Mycolicibacter</taxon>
    </lineage>
</organism>
<protein>
    <submittedName>
        <fullName evidence="1">Uncharacterized protein</fullName>
    </submittedName>
</protein>
<dbReference type="Proteomes" id="UP000093943">
    <property type="component" value="Unassembled WGS sequence"/>
</dbReference>
<evidence type="ECO:0000313" key="2">
    <source>
        <dbReference type="Proteomes" id="UP000093943"/>
    </source>
</evidence>
<gene>
    <name evidence="1" type="ORF">A5710_03140</name>
</gene>
<proteinExistence type="predicted"/>
<accession>A0A1A2XUE6</accession>
<evidence type="ECO:0000313" key="1">
    <source>
        <dbReference type="EMBL" id="OBI28526.1"/>
    </source>
</evidence>
<name>A0A1A2XUE6_MYCSD</name>
<sequence length="76" mass="8477">MDFGWQRGDDNEQTIVLTTTIDGLWVLQVLAGVESLPPELALRPTLPDIETARMAMAHPVAHELCTQGVIPWTRPR</sequence>
<dbReference type="EMBL" id="LZKG01000102">
    <property type="protein sequence ID" value="OBI28526.1"/>
    <property type="molecule type" value="Genomic_DNA"/>
</dbReference>
<reference evidence="2" key="1">
    <citation type="submission" date="2016-06" db="EMBL/GenBank/DDBJ databases">
        <authorList>
            <person name="Sutton G."/>
            <person name="Brinkac L."/>
            <person name="Sanka R."/>
            <person name="Adams M."/>
            <person name="Lau E."/>
            <person name="Sam S."/>
            <person name="Sreng N."/>
            <person name="Him V."/>
            <person name="Kerleguer A."/>
            <person name="Cheng S."/>
        </authorList>
    </citation>
    <scope>NUCLEOTIDE SEQUENCE [LARGE SCALE GENOMIC DNA]</scope>
    <source>
        <strain evidence="2">E1876</strain>
    </source>
</reference>
<comment type="caution">
    <text evidence="1">The sequence shown here is derived from an EMBL/GenBank/DDBJ whole genome shotgun (WGS) entry which is preliminary data.</text>
</comment>
<dbReference type="AlphaFoldDB" id="A0A1A2XUE6"/>